<dbReference type="EMBL" id="CAJJDO010000004">
    <property type="protein sequence ID" value="CAD8136062.1"/>
    <property type="molecule type" value="Genomic_DNA"/>
</dbReference>
<dbReference type="AlphaFoldDB" id="A0A8S1S9H9"/>
<evidence type="ECO:0000313" key="1">
    <source>
        <dbReference type="EMBL" id="CAD8136062.1"/>
    </source>
</evidence>
<accession>A0A8S1S9H9</accession>
<organism evidence="1 2">
    <name type="scientific">Paramecium pentaurelia</name>
    <dbReference type="NCBI Taxonomy" id="43138"/>
    <lineage>
        <taxon>Eukaryota</taxon>
        <taxon>Sar</taxon>
        <taxon>Alveolata</taxon>
        <taxon>Ciliophora</taxon>
        <taxon>Intramacronucleata</taxon>
        <taxon>Oligohymenophorea</taxon>
        <taxon>Peniculida</taxon>
        <taxon>Parameciidae</taxon>
        <taxon>Paramecium</taxon>
    </lineage>
</organism>
<keyword evidence="2" id="KW-1185">Reference proteome</keyword>
<dbReference type="OrthoDB" id="298777at2759"/>
<protein>
    <submittedName>
        <fullName evidence="1">Uncharacterized protein</fullName>
    </submittedName>
</protein>
<dbReference type="PANTHER" id="PTHR33706">
    <property type="entry name" value="MORN VARIANT REPEAT PROTEIN"/>
    <property type="match status" value="1"/>
</dbReference>
<dbReference type="PANTHER" id="PTHR33706:SF1">
    <property type="entry name" value="TPR REPEAT PROTEIN"/>
    <property type="match status" value="1"/>
</dbReference>
<dbReference type="Proteomes" id="UP000689195">
    <property type="component" value="Unassembled WGS sequence"/>
</dbReference>
<name>A0A8S1S9H9_9CILI</name>
<comment type="caution">
    <text evidence="1">The sequence shown here is derived from an EMBL/GenBank/DDBJ whole genome shotgun (WGS) entry which is preliminary data.</text>
</comment>
<reference evidence="1" key="1">
    <citation type="submission" date="2021-01" db="EMBL/GenBank/DDBJ databases">
        <authorList>
            <consortium name="Genoscope - CEA"/>
            <person name="William W."/>
        </authorList>
    </citation>
    <scope>NUCLEOTIDE SEQUENCE</scope>
</reference>
<proteinExistence type="predicted"/>
<gene>
    <name evidence="1" type="ORF">PPENT_87.1.T0040563</name>
</gene>
<sequence>MDKILECIYCIKKQIRDEIVDTSVDPEIMNNLDQILYFQWQGNYGQNLKKNGKWTATWLGEKLERVGGYYTEQGKKQGLWIEIKKNYWNRGKVYEIGEYCNDQRIGKWIWIFQEKVIGDGSYNKESKKHGKWMELSQNFWELSQLIYHGEYQNGKKVGIWDIYICDNKKYQQIGGGSYKENNFGCEIKTGRWIEMSEEFNIFNQIIFIGDYQNGKKIGRWDIQLIEYDQSELGVVFMITNKDLMVLKIQQRMDCGLIIVKLFIKGYIKMVQKLADGICYLGIILIFIRCIYEQSQIKKSGGGVYDKQIGDDDVYFTTKTGMWIELYDEFNRYVFQRFILQLVIIKQFIEENIKIKKKLVCGKKQIQIKEGQSMK</sequence>
<evidence type="ECO:0000313" key="2">
    <source>
        <dbReference type="Proteomes" id="UP000689195"/>
    </source>
</evidence>